<keyword evidence="5" id="KW-1185">Reference proteome</keyword>
<accession>A0A0U5GY92</accession>
<evidence type="ECO:0000313" key="5">
    <source>
        <dbReference type="Proteomes" id="UP000066737"/>
    </source>
</evidence>
<dbReference type="InterPro" id="IPR000182">
    <property type="entry name" value="GNAT_dom"/>
</dbReference>
<keyword evidence="1 4" id="KW-0808">Transferase</keyword>
<gene>
    <name evidence="4" type="ORF">HHUB_1570</name>
</gene>
<evidence type="ECO:0000313" key="4">
    <source>
        <dbReference type="EMBL" id="CQH49884.1"/>
    </source>
</evidence>
<dbReference type="SUPFAM" id="SSF55729">
    <property type="entry name" value="Acyl-CoA N-acyltransferases (Nat)"/>
    <property type="match status" value="1"/>
</dbReference>
<dbReference type="Proteomes" id="UP000066737">
    <property type="component" value="Chromosome I"/>
</dbReference>
<feature type="domain" description="N-acetyltransferase" evidence="3">
    <location>
        <begin position="1"/>
        <end position="156"/>
    </location>
</feature>
<evidence type="ECO:0000256" key="1">
    <source>
        <dbReference type="ARBA" id="ARBA00022679"/>
    </source>
</evidence>
<dbReference type="KEGG" id="hhb:Hhub_1570"/>
<reference evidence="5" key="1">
    <citation type="journal article" date="2016" name="Environ. Microbiol.">
        <title>The complete genome of a viable archaeum isolated from 123-million-year-old rock salt.</title>
        <authorList>
            <person name="Jaakkola S.T."/>
            <person name="Pfeiffer F."/>
            <person name="Ravantti J.J."/>
            <person name="Guo Q."/>
            <person name="Liu Y."/>
            <person name="Chen X."/>
            <person name="Ma H."/>
            <person name="Yang C."/>
            <person name="Oksanen H.M."/>
            <person name="Bamford D.H."/>
        </authorList>
    </citation>
    <scope>NUCLEOTIDE SEQUENCE</scope>
    <source>
        <strain evidence="5">JI20-1</strain>
    </source>
</reference>
<protein>
    <submittedName>
        <fullName evidence="4">GNAT family acetyltransferase</fullName>
        <ecNumber evidence="4">2.3.1.-</ecNumber>
    </submittedName>
</protein>
<sequence length="156" mass="17228">MRIREATADDAQTVKDELLVPGFRETAAVAPEYSELDEEGVADAGIDRWLGDDDRVLFVAEADDSLAGYVSGGRHDSPTIYARGPYANVDGLYVKPALRRDGLADRLLDRFEAWAAEWGCEHVGVSAHVENGAALALYDDRYERTYVSYRGRLGDE</sequence>
<dbReference type="EMBL" id="LN831302">
    <property type="protein sequence ID" value="CQH49884.1"/>
    <property type="molecule type" value="Genomic_DNA"/>
</dbReference>
<dbReference type="InterPro" id="IPR050832">
    <property type="entry name" value="Bact_Acetyltransf"/>
</dbReference>
<dbReference type="RefSeq" id="WP_059055994.1">
    <property type="nucleotide sequence ID" value="NZ_CEML01000002.1"/>
</dbReference>
<name>A0A0U5GY92_9EURY</name>
<dbReference type="PROSITE" id="PS51186">
    <property type="entry name" value="GNAT"/>
    <property type="match status" value="1"/>
</dbReference>
<dbReference type="InterPro" id="IPR016181">
    <property type="entry name" value="Acyl_CoA_acyltransferase"/>
</dbReference>
<organism evidence="4 5">
    <name type="scientific">Halobacterium hubeiense</name>
    <dbReference type="NCBI Taxonomy" id="1407499"/>
    <lineage>
        <taxon>Archaea</taxon>
        <taxon>Methanobacteriati</taxon>
        <taxon>Methanobacteriota</taxon>
        <taxon>Stenosarchaea group</taxon>
        <taxon>Halobacteria</taxon>
        <taxon>Halobacteriales</taxon>
        <taxon>Halobacteriaceae</taxon>
        <taxon>Halobacterium</taxon>
    </lineage>
</organism>
<evidence type="ECO:0000256" key="2">
    <source>
        <dbReference type="ARBA" id="ARBA00023315"/>
    </source>
</evidence>
<dbReference type="GO" id="GO:0016747">
    <property type="term" value="F:acyltransferase activity, transferring groups other than amino-acyl groups"/>
    <property type="evidence" value="ECO:0007669"/>
    <property type="project" value="InterPro"/>
</dbReference>
<dbReference type="STRING" id="1407499.HHUB_1570"/>
<dbReference type="PANTHER" id="PTHR43877">
    <property type="entry name" value="AMINOALKYLPHOSPHONATE N-ACETYLTRANSFERASE-RELATED-RELATED"/>
    <property type="match status" value="1"/>
</dbReference>
<dbReference type="Pfam" id="PF00583">
    <property type="entry name" value="Acetyltransf_1"/>
    <property type="match status" value="1"/>
</dbReference>
<dbReference type="OrthoDB" id="125295at2157"/>
<dbReference type="EC" id="2.3.1.-" evidence="4"/>
<dbReference type="Gene3D" id="3.40.630.30">
    <property type="match status" value="1"/>
</dbReference>
<keyword evidence="2 4" id="KW-0012">Acyltransferase</keyword>
<dbReference type="GeneID" id="91109043"/>
<evidence type="ECO:0000259" key="3">
    <source>
        <dbReference type="PROSITE" id="PS51186"/>
    </source>
</evidence>
<dbReference type="PANTHER" id="PTHR43877:SF1">
    <property type="entry name" value="ACETYLTRANSFERASE"/>
    <property type="match status" value="1"/>
</dbReference>
<proteinExistence type="predicted"/>
<dbReference type="AlphaFoldDB" id="A0A0U5GY92"/>
<dbReference type="CDD" id="cd04301">
    <property type="entry name" value="NAT_SF"/>
    <property type="match status" value="1"/>
</dbReference>